<evidence type="ECO:0000313" key="4">
    <source>
        <dbReference type="EMBL" id="KAG2318115.1"/>
    </source>
</evidence>
<keyword evidence="5" id="KW-1185">Reference proteome</keyword>
<dbReference type="EMBL" id="JAAMPC010000004">
    <property type="protein sequence ID" value="KAG2318115.1"/>
    <property type="molecule type" value="Genomic_DNA"/>
</dbReference>
<protein>
    <recommendedName>
        <fullName evidence="3">Isopropylmalate dehydrogenase-like domain-containing protein</fullName>
    </recommendedName>
</protein>
<proteinExistence type="inferred from homology"/>
<evidence type="ECO:0000259" key="3">
    <source>
        <dbReference type="SMART" id="SM01329"/>
    </source>
</evidence>
<reference evidence="4 5" key="1">
    <citation type="submission" date="2020-02" db="EMBL/GenBank/DDBJ databases">
        <authorList>
            <person name="Ma Q."/>
            <person name="Huang Y."/>
            <person name="Song X."/>
            <person name="Pei D."/>
        </authorList>
    </citation>
    <scope>NUCLEOTIDE SEQUENCE [LARGE SCALE GENOMIC DNA]</scope>
    <source>
        <strain evidence="4">Sxm20200214</strain>
        <tissue evidence="4">Leaf</tissue>
    </source>
</reference>
<keyword evidence="2" id="KW-0560">Oxidoreductase</keyword>
<dbReference type="Pfam" id="PF00180">
    <property type="entry name" value="Iso_dh"/>
    <property type="match status" value="1"/>
</dbReference>
<accession>A0A8X8B0F2</accession>
<dbReference type="Proteomes" id="UP000886595">
    <property type="component" value="Unassembled WGS sequence"/>
</dbReference>
<comment type="similarity">
    <text evidence="1">Belongs to the isocitrate and isopropylmalate dehydrogenases family.</text>
</comment>
<evidence type="ECO:0000256" key="2">
    <source>
        <dbReference type="ARBA" id="ARBA00023002"/>
    </source>
</evidence>
<dbReference type="GO" id="GO:0006102">
    <property type="term" value="P:isocitrate metabolic process"/>
    <property type="evidence" value="ECO:0007669"/>
    <property type="project" value="TreeGrafter"/>
</dbReference>
<dbReference type="GO" id="GO:0004449">
    <property type="term" value="F:isocitrate dehydrogenase (NAD+) activity"/>
    <property type="evidence" value="ECO:0007669"/>
    <property type="project" value="TreeGrafter"/>
</dbReference>
<dbReference type="GO" id="GO:0006099">
    <property type="term" value="P:tricarboxylic acid cycle"/>
    <property type="evidence" value="ECO:0007669"/>
    <property type="project" value="TreeGrafter"/>
</dbReference>
<dbReference type="OrthoDB" id="10261637at2759"/>
<dbReference type="Gene3D" id="3.40.718.10">
    <property type="entry name" value="Isopropylmalate Dehydrogenase"/>
    <property type="match status" value="1"/>
</dbReference>
<dbReference type="GO" id="GO:0005739">
    <property type="term" value="C:mitochondrion"/>
    <property type="evidence" value="ECO:0007669"/>
    <property type="project" value="TreeGrafter"/>
</dbReference>
<evidence type="ECO:0000256" key="1">
    <source>
        <dbReference type="ARBA" id="ARBA00007769"/>
    </source>
</evidence>
<dbReference type="PANTHER" id="PTHR11835">
    <property type="entry name" value="DECARBOXYLATING DEHYDROGENASES-ISOCITRATE, ISOPROPYLMALATE, TARTRATE"/>
    <property type="match status" value="1"/>
</dbReference>
<feature type="domain" description="Isopropylmalate dehydrogenase-like" evidence="3">
    <location>
        <begin position="1"/>
        <end position="191"/>
    </location>
</feature>
<organism evidence="4 5">
    <name type="scientific">Brassica carinata</name>
    <name type="common">Ethiopian mustard</name>
    <name type="synonym">Abyssinian cabbage</name>
    <dbReference type="NCBI Taxonomy" id="52824"/>
    <lineage>
        <taxon>Eukaryota</taxon>
        <taxon>Viridiplantae</taxon>
        <taxon>Streptophyta</taxon>
        <taxon>Embryophyta</taxon>
        <taxon>Tracheophyta</taxon>
        <taxon>Spermatophyta</taxon>
        <taxon>Magnoliopsida</taxon>
        <taxon>eudicotyledons</taxon>
        <taxon>Gunneridae</taxon>
        <taxon>Pentapetalae</taxon>
        <taxon>rosids</taxon>
        <taxon>malvids</taxon>
        <taxon>Brassicales</taxon>
        <taxon>Brassicaceae</taxon>
        <taxon>Brassiceae</taxon>
        <taxon>Brassica</taxon>
    </lineage>
</organism>
<evidence type="ECO:0000313" key="5">
    <source>
        <dbReference type="Proteomes" id="UP000886595"/>
    </source>
</evidence>
<comment type="caution">
    <text evidence="4">The sequence shown here is derived from an EMBL/GenBank/DDBJ whole genome shotgun (WGS) entry which is preliminary data.</text>
</comment>
<name>A0A8X8B0F2_BRACI</name>
<dbReference type="InterPro" id="IPR024084">
    <property type="entry name" value="IsoPropMal-DH-like_dom"/>
</dbReference>
<dbReference type="PANTHER" id="PTHR11835:SF34">
    <property type="entry name" value="ISOCITRATE DEHYDROGENASE [NAD] SUBUNIT ALPHA, MITOCHONDRIAL"/>
    <property type="match status" value="1"/>
</dbReference>
<dbReference type="AlphaFoldDB" id="A0A8X8B0F2"/>
<gene>
    <name evidence="4" type="ORF">Bca52824_021237</name>
</gene>
<dbReference type="SUPFAM" id="SSF53659">
    <property type="entry name" value="Isocitrate/Isopropylmalate dehydrogenase-like"/>
    <property type="match status" value="1"/>
</dbReference>
<sequence>MGFEHQAVKGVVQSINIITREASLRVAEYAFHYAKTQERKKVSAVHKTNVMQKTNGLFLECCQEVASKYPDILYAEVVVENCCMMLVNNVLVMPSFYGDIINNLCAGFCSIGKDGVALAEVVHDSMHDLAGKNLANPTAMLLSGVMMLRHLELNEKAEQIHKAIVNTIVEGKHRTVDLGGTSTTTEFTNAICDHLLNQ</sequence>
<dbReference type="SMART" id="SM01329">
    <property type="entry name" value="Iso_dh"/>
    <property type="match status" value="1"/>
</dbReference>